<keyword evidence="2" id="KW-0812">Transmembrane</keyword>
<organism evidence="3 4">
    <name type="scientific">Acropora cervicornis</name>
    <name type="common">Staghorn coral</name>
    <dbReference type="NCBI Taxonomy" id="6130"/>
    <lineage>
        <taxon>Eukaryota</taxon>
        <taxon>Metazoa</taxon>
        <taxon>Cnidaria</taxon>
        <taxon>Anthozoa</taxon>
        <taxon>Hexacorallia</taxon>
        <taxon>Scleractinia</taxon>
        <taxon>Astrocoeniina</taxon>
        <taxon>Acroporidae</taxon>
        <taxon>Acropora</taxon>
    </lineage>
</organism>
<protein>
    <submittedName>
        <fullName evidence="3">Uncharacterized protein</fullName>
    </submittedName>
</protein>
<dbReference type="AlphaFoldDB" id="A0AAD9Q2V1"/>
<feature type="transmembrane region" description="Helical" evidence="2">
    <location>
        <begin position="349"/>
        <end position="372"/>
    </location>
</feature>
<name>A0AAD9Q2V1_ACRCE</name>
<dbReference type="EMBL" id="JARQWQ010000076">
    <property type="protein sequence ID" value="KAK2553618.1"/>
    <property type="molecule type" value="Genomic_DNA"/>
</dbReference>
<sequence>DWNAVVQCHTIQCLLIFCNTYHRQGSVFFTEASLYVQTPSQLEIQAFQPAVVPIRAITTLTLKTNVDVNVTSNTNLQCRFKDISVPARMEDGFIFCDTPPIKNTDRISVHLDIDGKLLKTKRPLYFHEPFKVSNITPSVVSPAQHVYLTISGISCKDWMQYFVRFQTATGTKKTQQGICRDSVVSCFVPEFPPNTLLRVGLTLSNRLVEWSDTKILIQYPGDAMKSSVDDITTDFTKVGAFRFVVVLKDRFDNPIKVIQRINKNPTPISVQYSSKAKPQSLRFLRCTTTVRNNGAGDEYVLSCEDAEKEDIFFYPSMNNVPLGGKDKYEAKTTLCPGKNSCKAEPKSPLLVTVLACVGTALLVSLVAVLFFVRYKAARKGRITPETTTGLEMEVQPPENEDSMRFYDLEDTASANSDEEKTAARTTQEDAYADNSPGLKLGDSGAPEEDERDHQTDVLEEVGSMHQQSFEKGDKNYVQSKEEIEMKGMQVRQFENDSELFSDDDFRESARSSPLPEALLCGDPCGDKMAVTAASSSSEHIDALACSGDGSNVPPCQEQCMDKKRKQTAERKKYRPGNNKVLPMECVNEAEA</sequence>
<reference evidence="3" key="2">
    <citation type="journal article" date="2023" name="Science">
        <title>Genomic signatures of disease resistance in endangered staghorn corals.</title>
        <authorList>
            <person name="Vollmer S.V."/>
            <person name="Selwyn J.D."/>
            <person name="Despard B.A."/>
            <person name="Roesel C.L."/>
        </authorList>
    </citation>
    <scope>NUCLEOTIDE SEQUENCE</scope>
    <source>
        <strain evidence="3">K2</strain>
    </source>
</reference>
<evidence type="ECO:0000313" key="3">
    <source>
        <dbReference type="EMBL" id="KAK2553618.1"/>
    </source>
</evidence>
<feature type="non-terminal residue" evidence="3">
    <location>
        <position position="591"/>
    </location>
</feature>
<proteinExistence type="predicted"/>
<dbReference type="Gene3D" id="2.60.40.10">
    <property type="entry name" value="Immunoglobulins"/>
    <property type="match status" value="1"/>
</dbReference>
<keyword evidence="2" id="KW-0472">Membrane</keyword>
<evidence type="ECO:0000256" key="2">
    <source>
        <dbReference type="SAM" id="Phobius"/>
    </source>
</evidence>
<keyword evidence="2" id="KW-1133">Transmembrane helix</keyword>
<accession>A0AAD9Q2V1</accession>
<dbReference type="Proteomes" id="UP001249851">
    <property type="component" value="Unassembled WGS sequence"/>
</dbReference>
<dbReference type="InterPro" id="IPR013783">
    <property type="entry name" value="Ig-like_fold"/>
</dbReference>
<comment type="caution">
    <text evidence="3">The sequence shown here is derived from an EMBL/GenBank/DDBJ whole genome shotgun (WGS) entry which is preliminary data.</text>
</comment>
<evidence type="ECO:0000313" key="4">
    <source>
        <dbReference type="Proteomes" id="UP001249851"/>
    </source>
</evidence>
<evidence type="ECO:0000256" key="1">
    <source>
        <dbReference type="SAM" id="MobiDB-lite"/>
    </source>
</evidence>
<reference evidence="3" key="1">
    <citation type="journal article" date="2023" name="G3 (Bethesda)">
        <title>Whole genome assembly and annotation of the endangered Caribbean coral Acropora cervicornis.</title>
        <authorList>
            <person name="Selwyn J.D."/>
            <person name="Vollmer S.V."/>
        </authorList>
    </citation>
    <scope>NUCLEOTIDE SEQUENCE</scope>
    <source>
        <strain evidence="3">K2</strain>
    </source>
</reference>
<gene>
    <name evidence="3" type="ORF">P5673_025112</name>
</gene>
<feature type="region of interest" description="Disordered" evidence="1">
    <location>
        <begin position="412"/>
        <end position="455"/>
    </location>
</feature>
<keyword evidence="4" id="KW-1185">Reference proteome</keyword>